<dbReference type="InterPro" id="IPR033121">
    <property type="entry name" value="PEPTIDASE_A1"/>
</dbReference>
<reference evidence="4" key="2">
    <citation type="submission" date="2025-08" db="UniProtKB">
        <authorList>
            <consortium name="RefSeq"/>
        </authorList>
    </citation>
    <scope>IDENTIFICATION</scope>
    <source>
        <tissue evidence="4">Leaf</tissue>
    </source>
</reference>
<name>A0ABM1RHW0_CAMSA</name>
<accession>A0ABM1RHW0</accession>
<dbReference type="RefSeq" id="XP_019098598.1">
    <property type="nucleotide sequence ID" value="XM_019243053.1"/>
</dbReference>
<evidence type="ECO:0000313" key="4">
    <source>
        <dbReference type="RefSeq" id="XP_019098598.1"/>
    </source>
</evidence>
<evidence type="ECO:0000256" key="1">
    <source>
        <dbReference type="ARBA" id="ARBA00007447"/>
    </source>
</evidence>
<protein>
    <submittedName>
        <fullName evidence="4">Aspartic proteinase A3-like</fullName>
    </submittedName>
</protein>
<dbReference type="PANTHER" id="PTHR47966:SF38">
    <property type="entry name" value="ASPARTIC PROTEINASE A3"/>
    <property type="match status" value="1"/>
</dbReference>
<proteinExistence type="inferred from homology"/>
<reference evidence="3" key="1">
    <citation type="journal article" date="2014" name="Nat. Commun.">
        <title>The emerging biofuel crop Camelina sativa retains a highly undifferentiated hexaploid genome structure.</title>
        <authorList>
            <person name="Kagale S."/>
            <person name="Koh C."/>
            <person name="Nixon J."/>
            <person name="Bollina V."/>
            <person name="Clarke W.E."/>
            <person name="Tuteja R."/>
            <person name="Spillane C."/>
            <person name="Robinson S.J."/>
            <person name="Links M.G."/>
            <person name="Clarke C."/>
            <person name="Higgins E.E."/>
            <person name="Huebert T."/>
            <person name="Sharpe A.G."/>
            <person name="Parkin I.A."/>
        </authorList>
    </citation>
    <scope>NUCLEOTIDE SEQUENCE [LARGE SCALE GENOMIC DNA]</scope>
    <source>
        <strain evidence="3">cv. DH55</strain>
    </source>
</reference>
<dbReference type="PROSITE" id="PS51767">
    <property type="entry name" value="PEPTIDASE_A1"/>
    <property type="match status" value="1"/>
</dbReference>
<dbReference type="InterPro" id="IPR021109">
    <property type="entry name" value="Peptidase_aspartic_dom_sf"/>
</dbReference>
<organism evidence="3 4">
    <name type="scientific">Camelina sativa</name>
    <name type="common">False flax</name>
    <name type="synonym">Myagrum sativum</name>
    <dbReference type="NCBI Taxonomy" id="90675"/>
    <lineage>
        <taxon>Eukaryota</taxon>
        <taxon>Viridiplantae</taxon>
        <taxon>Streptophyta</taxon>
        <taxon>Embryophyta</taxon>
        <taxon>Tracheophyta</taxon>
        <taxon>Spermatophyta</taxon>
        <taxon>Magnoliopsida</taxon>
        <taxon>eudicotyledons</taxon>
        <taxon>Gunneridae</taxon>
        <taxon>Pentapetalae</taxon>
        <taxon>rosids</taxon>
        <taxon>malvids</taxon>
        <taxon>Brassicales</taxon>
        <taxon>Brassicaceae</taxon>
        <taxon>Camelineae</taxon>
        <taxon>Camelina</taxon>
    </lineage>
</organism>
<evidence type="ECO:0000259" key="2">
    <source>
        <dbReference type="PROSITE" id="PS51767"/>
    </source>
</evidence>
<dbReference type="Gene3D" id="2.40.70.10">
    <property type="entry name" value="Acid Proteases"/>
    <property type="match status" value="1"/>
</dbReference>
<dbReference type="GeneID" id="109131876"/>
<dbReference type="InterPro" id="IPR001461">
    <property type="entry name" value="Aspartic_peptidase_A1"/>
</dbReference>
<evidence type="ECO:0000313" key="3">
    <source>
        <dbReference type="Proteomes" id="UP000694864"/>
    </source>
</evidence>
<dbReference type="Pfam" id="PF00026">
    <property type="entry name" value="Asp"/>
    <property type="match status" value="1"/>
</dbReference>
<feature type="domain" description="Peptidase A1" evidence="2">
    <location>
        <begin position="1"/>
        <end position="97"/>
    </location>
</feature>
<comment type="similarity">
    <text evidence="1">Belongs to the peptidase A1 family.</text>
</comment>
<feature type="non-terminal residue" evidence="4">
    <location>
        <position position="1"/>
    </location>
</feature>
<keyword evidence="3" id="KW-1185">Reference proteome</keyword>
<sequence>DDVKVGDLVVKEQEFIEATSEPGITFLLAKFDGILGLGFKEIAVGNSTPVWYNMVEKGLVKEPIFSFWLNRNPKDPEGGEIVFGGLDPKHFKGEHTY</sequence>
<dbReference type="Proteomes" id="UP000694864">
    <property type="component" value="Unplaced"/>
</dbReference>
<dbReference type="PANTHER" id="PTHR47966">
    <property type="entry name" value="BETA-SITE APP-CLEAVING ENZYME, ISOFORM A-RELATED"/>
    <property type="match status" value="1"/>
</dbReference>
<feature type="non-terminal residue" evidence="4">
    <location>
        <position position="97"/>
    </location>
</feature>
<gene>
    <name evidence="4" type="primary">LOC109131876</name>
</gene>
<dbReference type="SUPFAM" id="SSF50630">
    <property type="entry name" value="Acid proteases"/>
    <property type="match status" value="1"/>
</dbReference>